<dbReference type="AlphaFoldDB" id="A0A7Y0E2Q8"/>
<evidence type="ECO:0000313" key="4">
    <source>
        <dbReference type="Proteomes" id="UP000539372"/>
    </source>
</evidence>
<evidence type="ECO:0000313" key="3">
    <source>
        <dbReference type="EMBL" id="NMM46152.1"/>
    </source>
</evidence>
<accession>A0A7Y0E2Q8</accession>
<keyword evidence="2" id="KW-0472">Membrane</keyword>
<name>A0A7Y0E2Q8_9PROT</name>
<dbReference type="Proteomes" id="UP000539372">
    <property type="component" value="Unassembled WGS sequence"/>
</dbReference>
<comment type="caution">
    <text evidence="3">The sequence shown here is derived from an EMBL/GenBank/DDBJ whole genome shotgun (WGS) entry which is preliminary data.</text>
</comment>
<keyword evidence="4" id="KW-1185">Reference proteome</keyword>
<reference evidence="3 4" key="1">
    <citation type="submission" date="2020-04" db="EMBL/GenBank/DDBJ databases">
        <title>Rhodospirillaceae bacterium KN72 isolated from deep sea.</title>
        <authorList>
            <person name="Zhang D.-C."/>
        </authorList>
    </citation>
    <scope>NUCLEOTIDE SEQUENCE [LARGE SCALE GENOMIC DNA]</scope>
    <source>
        <strain evidence="3 4">KN72</strain>
    </source>
</reference>
<keyword evidence="2" id="KW-0812">Transmembrane</keyword>
<feature type="region of interest" description="Disordered" evidence="1">
    <location>
        <begin position="1"/>
        <end position="22"/>
    </location>
</feature>
<feature type="transmembrane region" description="Helical" evidence="2">
    <location>
        <begin position="29"/>
        <end position="52"/>
    </location>
</feature>
<sequence>MGESKRRKQAGFETGGKSTQKRKWGSFRLTWRVIVLFMLAMILLDILFYAIFRFGFDSCYGVLCLLNS</sequence>
<dbReference type="RefSeq" id="WP_169626532.1">
    <property type="nucleotide sequence ID" value="NZ_JABBNT010000005.1"/>
</dbReference>
<evidence type="ECO:0000256" key="1">
    <source>
        <dbReference type="SAM" id="MobiDB-lite"/>
    </source>
</evidence>
<proteinExistence type="predicted"/>
<dbReference type="EMBL" id="JABBNT010000005">
    <property type="protein sequence ID" value="NMM46152.1"/>
    <property type="molecule type" value="Genomic_DNA"/>
</dbReference>
<evidence type="ECO:0000256" key="2">
    <source>
        <dbReference type="SAM" id="Phobius"/>
    </source>
</evidence>
<protein>
    <submittedName>
        <fullName evidence="3">Uncharacterized protein</fullName>
    </submittedName>
</protein>
<keyword evidence="2" id="KW-1133">Transmembrane helix</keyword>
<gene>
    <name evidence="3" type="ORF">HH303_16790</name>
</gene>
<organism evidence="3 4">
    <name type="scientific">Pacificispira spongiicola</name>
    <dbReference type="NCBI Taxonomy" id="2729598"/>
    <lineage>
        <taxon>Bacteria</taxon>
        <taxon>Pseudomonadati</taxon>
        <taxon>Pseudomonadota</taxon>
        <taxon>Alphaproteobacteria</taxon>
        <taxon>Rhodospirillales</taxon>
        <taxon>Rhodospirillaceae</taxon>
        <taxon>Pacificispira</taxon>
    </lineage>
</organism>